<comment type="similarity">
    <text evidence="1">Belongs to the short-chain dehydrogenases/reductases (SDR) family.</text>
</comment>
<dbReference type="InterPro" id="IPR002347">
    <property type="entry name" value="SDR_fam"/>
</dbReference>
<dbReference type="InterPro" id="IPR023393">
    <property type="entry name" value="START-like_dom_sf"/>
</dbReference>
<evidence type="ECO:0000256" key="1">
    <source>
        <dbReference type="ARBA" id="ARBA00006484"/>
    </source>
</evidence>
<dbReference type="Gene3D" id="3.40.50.720">
    <property type="entry name" value="NAD(P)-binding Rossmann-like Domain"/>
    <property type="match status" value="1"/>
</dbReference>
<feature type="compositionally biased region" description="Pro residues" evidence="3">
    <location>
        <begin position="342"/>
        <end position="354"/>
    </location>
</feature>
<keyword evidence="2" id="KW-0560">Oxidoreductase</keyword>
<keyword evidence="5" id="KW-1185">Reference proteome</keyword>
<evidence type="ECO:0000256" key="3">
    <source>
        <dbReference type="SAM" id="MobiDB-lite"/>
    </source>
</evidence>
<dbReference type="Pfam" id="PF00106">
    <property type="entry name" value="adh_short"/>
    <property type="match status" value="1"/>
</dbReference>
<dbReference type="EMBL" id="CP023693">
    <property type="protein sequence ID" value="QEV36387.1"/>
    <property type="molecule type" value="Genomic_DNA"/>
</dbReference>
<dbReference type="InterPro" id="IPR036291">
    <property type="entry name" value="NAD(P)-bd_dom_sf"/>
</dbReference>
<dbReference type="InterPro" id="IPR019587">
    <property type="entry name" value="Polyketide_cyclase/dehydratase"/>
</dbReference>
<proteinExistence type="inferred from homology"/>
<dbReference type="Gene3D" id="3.30.530.20">
    <property type="match status" value="1"/>
</dbReference>
<evidence type="ECO:0000256" key="2">
    <source>
        <dbReference type="ARBA" id="ARBA00023002"/>
    </source>
</evidence>
<protein>
    <submittedName>
        <fullName evidence="4">SDR family NAD(P)-dependent oxidoreductase</fullName>
    </submittedName>
</protein>
<reference evidence="4 5" key="1">
    <citation type="submission" date="2017-09" db="EMBL/GenBank/DDBJ databases">
        <authorList>
            <person name="Lee N."/>
            <person name="Cho B.-K."/>
        </authorList>
    </citation>
    <scope>NUCLEOTIDE SEQUENCE [LARGE SCALE GENOMIC DNA]</scope>
    <source>
        <strain evidence="4 5">ATCC 19740</strain>
    </source>
</reference>
<feature type="region of interest" description="Disordered" evidence="3">
    <location>
        <begin position="278"/>
        <end position="354"/>
    </location>
</feature>
<feature type="compositionally biased region" description="Low complexity" evidence="3">
    <location>
        <begin position="325"/>
        <end position="341"/>
    </location>
</feature>
<evidence type="ECO:0000313" key="4">
    <source>
        <dbReference type="EMBL" id="QEV36387.1"/>
    </source>
</evidence>
<accession>A0ABX6BPP2</accession>
<name>A0ABX6BPP2_9ACTN</name>
<sequence length="512" mass="54558">MPRMRTRERGPAPGTVVVVTGASSGIGRAVARAFAARGARLAVTARSADALDEVVRECAAAHDRAEAVAVPADVTDAAATARVAEAALARYGRIDVWVNAAGVGVLGRLDQVPPDDVRRLWEVNVLGVFHGVQAALPAMRRRGRGVVVNVSSLLGGAVEAPYQGPYAASKAALITLDEVLRQELALSGDHGIAVCTLLPTGVDTPFFQHAANRTGRRVRSLPAVATPERVATAVVRAAVRPRRRVAVGPGARLLPAAHALAPDLVRRVIRRRTESAYFGAPGTAPDTAGILHEPSGDTAAVSGGRHGRLRTAGRRAAGPPPWPSGPARWPASSGSAPDVLPRSPPAPPPDSPVFPPEEIAAMAQWNRLVEAPPEDVWSVLSDGRLYSRFVTGTHDTWEEDGEWPAPGAELGYVLKLGPKSYRGRTTSRICEPGRRLELEAKTDLGTARIAFRLEPWGDGTLVVVDEHPLRGPAARWHNTAVDVLTRWRHRSMLARLEEVATSREGRERGART</sequence>
<dbReference type="CDD" id="cd07812">
    <property type="entry name" value="SRPBCC"/>
    <property type="match status" value="1"/>
</dbReference>
<dbReference type="PRINTS" id="PR00081">
    <property type="entry name" value="GDHRDH"/>
</dbReference>
<dbReference type="PANTHER" id="PTHR44196:SF1">
    <property type="entry name" value="DEHYDROGENASE_REDUCTASE SDR FAMILY MEMBER 7B"/>
    <property type="match status" value="1"/>
</dbReference>
<dbReference type="PANTHER" id="PTHR44196">
    <property type="entry name" value="DEHYDROGENASE/REDUCTASE SDR FAMILY MEMBER 7B"/>
    <property type="match status" value="1"/>
</dbReference>
<dbReference type="SUPFAM" id="SSF51735">
    <property type="entry name" value="NAD(P)-binding Rossmann-fold domains"/>
    <property type="match status" value="1"/>
</dbReference>
<dbReference type="SUPFAM" id="SSF55961">
    <property type="entry name" value="Bet v1-like"/>
    <property type="match status" value="1"/>
</dbReference>
<dbReference type="Pfam" id="PF10604">
    <property type="entry name" value="Polyketide_cyc2"/>
    <property type="match status" value="1"/>
</dbReference>
<dbReference type="PRINTS" id="PR00080">
    <property type="entry name" value="SDRFAMILY"/>
</dbReference>
<dbReference type="Proteomes" id="UP000326029">
    <property type="component" value="Chromosome"/>
</dbReference>
<organism evidence="4 5">
    <name type="scientific">Streptomyces cinereoruber</name>
    <dbReference type="NCBI Taxonomy" id="67260"/>
    <lineage>
        <taxon>Bacteria</taxon>
        <taxon>Bacillati</taxon>
        <taxon>Actinomycetota</taxon>
        <taxon>Actinomycetes</taxon>
        <taxon>Kitasatosporales</taxon>
        <taxon>Streptomycetaceae</taxon>
        <taxon>Streptomyces</taxon>
    </lineage>
</organism>
<evidence type="ECO:0000313" key="5">
    <source>
        <dbReference type="Proteomes" id="UP000326029"/>
    </source>
</evidence>
<gene>
    <name evidence="4" type="ORF">CP977_32915</name>
</gene>